<keyword evidence="1" id="KW-1133">Transmembrane helix</keyword>
<feature type="transmembrane region" description="Helical" evidence="1">
    <location>
        <begin position="22"/>
        <end position="41"/>
    </location>
</feature>
<dbReference type="Proteomes" id="UP000777935">
    <property type="component" value="Unassembled WGS sequence"/>
</dbReference>
<protein>
    <submittedName>
        <fullName evidence="2">Uncharacterized protein</fullName>
    </submittedName>
</protein>
<feature type="transmembrane region" description="Helical" evidence="1">
    <location>
        <begin position="47"/>
        <end position="66"/>
    </location>
</feature>
<gene>
    <name evidence="2" type="ORF">HRQ87_13145</name>
</gene>
<evidence type="ECO:0000256" key="1">
    <source>
        <dbReference type="SAM" id="Phobius"/>
    </source>
</evidence>
<reference evidence="2 3" key="1">
    <citation type="submission" date="2020-06" db="EMBL/GenBank/DDBJ databases">
        <title>Sulfitobacter algicola sp. nov., isolated from green algae.</title>
        <authorList>
            <person name="Wang C."/>
        </authorList>
    </citation>
    <scope>NUCLEOTIDE SEQUENCE [LARGE SCALE GENOMIC DNA]</scope>
    <source>
        <strain evidence="2 3">1151</strain>
    </source>
</reference>
<sequence>MTSSVNAPESGLTKALKFIGELLGVIAYFAGAIGAIVYGAMNDNTVLITMGAAFVIVGVIGIIDGAKWKLKGKVSGGSNSKPKWEVVGFLTISSTWAIIASVAVLLLGAGLSALLVFVL</sequence>
<evidence type="ECO:0000313" key="2">
    <source>
        <dbReference type="EMBL" id="NSX55749.1"/>
    </source>
</evidence>
<evidence type="ECO:0000313" key="3">
    <source>
        <dbReference type="Proteomes" id="UP000777935"/>
    </source>
</evidence>
<dbReference type="EMBL" id="JABUFE010000008">
    <property type="protein sequence ID" value="NSX55749.1"/>
    <property type="molecule type" value="Genomic_DNA"/>
</dbReference>
<keyword evidence="3" id="KW-1185">Reference proteome</keyword>
<name>A0ABX2IYP1_9RHOB</name>
<accession>A0ABX2IYP1</accession>
<keyword evidence="1" id="KW-0472">Membrane</keyword>
<organism evidence="2 3">
    <name type="scientific">Parasulfitobacter algicola</name>
    <dbReference type="NCBI Taxonomy" id="2614809"/>
    <lineage>
        <taxon>Bacteria</taxon>
        <taxon>Pseudomonadati</taxon>
        <taxon>Pseudomonadota</taxon>
        <taxon>Alphaproteobacteria</taxon>
        <taxon>Rhodobacterales</taxon>
        <taxon>Roseobacteraceae</taxon>
        <taxon>Parasulfitobacter</taxon>
    </lineage>
</organism>
<proteinExistence type="predicted"/>
<comment type="caution">
    <text evidence="2">The sequence shown here is derived from an EMBL/GenBank/DDBJ whole genome shotgun (WGS) entry which is preliminary data.</text>
</comment>
<keyword evidence="1" id="KW-0812">Transmembrane</keyword>
<feature type="transmembrane region" description="Helical" evidence="1">
    <location>
        <begin position="87"/>
        <end position="118"/>
    </location>
</feature>
<dbReference type="RefSeq" id="WP_174138905.1">
    <property type="nucleotide sequence ID" value="NZ_JABUFE010000008.1"/>
</dbReference>